<dbReference type="Proteomes" id="UP000011932">
    <property type="component" value="Chromosome"/>
</dbReference>
<dbReference type="KEGG" id="man:A11S_2134"/>
<feature type="domain" description="Tip attachment protein J HDII-ins2" evidence="3">
    <location>
        <begin position="269"/>
        <end position="380"/>
    </location>
</feature>
<name>M4VHQ4_9BACT</name>
<evidence type="ECO:0000259" key="3">
    <source>
        <dbReference type="Pfam" id="PF24801"/>
    </source>
</evidence>
<keyword evidence="1" id="KW-1133">Transmembrane helix</keyword>
<dbReference type="OrthoDB" id="7349961at2"/>
<gene>
    <name evidence="4" type="ORF">A11S_2134</name>
</gene>
<organism evidence="4 5">
    <name type="scientific">Micavibrio aeruginosavorus EPB</name>
    <dbReference type="NCBI Taxonomy" id="349215"/>
    <lineage>
        <taxon>Bacteria</taxon>
        <taxon>Pseudomonadati</taxon>
        <taxon>Bdellovibrionota</taxon>
        <taxon>Bdellovibrionia</taxon>
        <taxon>Bdellovibrionales</taxon>
        <taxon>Pseudobdellovibrionaceae</taxon>
        <taxon>Micavibrio</taxon>
    </lineage>
</organism>
<feature type="transmembrane region" description="Helical" evidence="1">
    <location>
        <begin position="84"/>
        <end position="107"/>
    </location>
</feature>
<keyword evidence="1" id="KW-0812">Transmembrane</keyword>
<accession>M4VHQ4</accession>
<dbReference type="Pfam" id="PF13550">
    <property type="entry name" value="Phage-tail_3"/>
    <property type="match status" value="1"/>
</dbReference>
<evidence type="ECO:0000313" key="5">
    <source>
        <dbReference type="Proteomes" id="UP000011932"/>
    </source>
</evidence>
<reference evidence="4 5" key="1">
    <citation type="journal article" date="2013" name="ISME J.">
        <title>By their genes ye shall know them: genomic signatures of predatory bacteria.</title>
        <authorList>
            <person name="Pasternak Z."/>
            <person name="Pietrokovski S."/>
            <person name="Rotem O."/>
            <person name="Gophna U."/>
            <person name="Lurie-Weinberger M.N."/>
            <person name="Jurkevitch E."/>
        </authorList>
    </citation>
    <scope>NUCLEOTIDE SEQUENCE [LARGE SCALE GENOMIC DNA]</scope>
    <source>
        <strain evidence="4">EPB</strain>
    </source>
</reference>
<dbReference type="EMBL" id="CP003538">
    <property type="protein sequence ID" value="AGH98932.1"/>
    <property type="molecule type" value="Genomic_DNA"/>
</dbReference>
<dbReference type="PATRIC" id="fig|349215.9.peg.2070"/>
<dbReference type="InterPro" id="IPR032876">
    <property type="entry name" value="J_dom"/>
</dbReference>
<protein>
    <submittedName>
        <fullName evidence="4">Phage-related protein, tail component</fullName>
    </submittedName>
</protein>
<dbReference type="HOGENOM" id="CLU_008822_0_0_5"/>
<sequence>MAQIAIHYNPFYLHKDVDIFTPRIGQTIRGWLNERGIAEFSKPTLCLVDGEPVLRKDWAVVIFQKETVVSFITLPQGGGGGGKIFRAVLTIAIMVAAPYAGAALGAAMGVTSAVGVSLLTAGVALAGSVLVNALIPPPMPSSAISNYNATSPSPTYSIQAQGNSARLGEPIPVVYGRHVIYPDFGATPYSEFGGNEQYLYQLHVIGQGEYDIEQIRIEDTPITSFQEITYEIVPPGGMVTLLDTDVVTAAEIAGQELLALGDGGDWVGPFVANPTETTTDLLALDVVMPKGLYYANDNGSLASRTVSWEVQARLIDDEGNALGAWTTLAAESHTANTNTPIRLTYKYPVPAGRYEVQALRTNGKDNSARAGNDINWNALKAHLVGEADFGNVTLLAMKMRATDNLSQRSARMVNCIATRKLKSWHPDTGWSDLQPTRSIAWALADILKATYGAKLTDSRIDLMALVALDAVWTSRGDTFNGVFDRKLTVWDALTQVARCGRTLPFLQGGLVRFARDESRALPVAMFSPRNIVKGSFKIDFVMPGEDTADSVKVEFFNQKTWKQDEVIASLPDSAAEQPATVSLFGCTDKDQATREGMYMAAANRYRRRIVSFRTELEGMIPTYSDLIAISHDMPRWGEAGDVIDYAEPVLTLSEPVTFVDTGTHYVVLRRKDGSLSGPWTVSAGGSDYQLQLMEEIDFTPYTGTEEERTHFSFGVGEQWGVLARVLAVRPRGEIIEISAVVENSLVHTADQ</sequence>
<keyword evidence="1" id="KW-0472">Membrane</keyword>
<dbReference type="AlphaFoldDB" id="M4VHQ4"/>
<proteinExistence type="predicted"/>
<feature type="domain" description="Tip attachment protein J" evidence="2">
    <location>
        <begin position="487"/>
        <end position="632"/>
    </location>
</feature>
<dbReference type="NCBIfam" id="NF040662">
    <property type="entry name" value="attach_TipJ_rel"/>
    <property type="match status" value="1"/>
</dbReference>
<dbReference type="InterPro" id="IPR055385">
    <property type="entry name" value="GpJ_HDII-ins2"/>
</dbReference>
<dbReference type="Pfam" id="PF24801">
    <property type="entry name" value="FNIII-A_GpJ"/>
    <property type="match status" value="1"/>
</dbReference>
<dbReference type="STRING" id="349215.A11S_2134"/>
<dbReference type="RefSeq" id="WP_015468446.1">
    <property type="nucleotide sequence ID" value="NC_020812.1"/>
</dbReference>
<evidence type="ECO:0000256" key="1">
    <source>
        <dbReference type="SAM" id="Phobius"/>
    </source>
</evidence>
<evidence type="ECO:0000313" key="4">
    <source>
        <dbReference type="EMBL" id="AGH98932.1"/>
    </source>
</evidence>
<feature type="transmembrane region" description="Helical" evidence="1">
    <location>
        <begin position="113"/>
        <end position="135"/>
    </location>
</feature>
<evidence type="ECO:0000259" key="2">
    <source>
        <dbReference type="Pfam" id="PF13550"/>
    </source>
</evidence>